<sequence length="478" mass="54847">MAKGYEIFLLLLQNPGFRATLKQQKSLKIMSSPSNIDPNAVDLISELPESLLLHLLSFLPIEDAVKTQVLSKRWEYLWTHLTSLVFRLLVSDSSDKYVGDFVTFIDRTLFLSSCSKLKKFGVQFAYEPQYASNVDLWTRFATEKKGAEELLLDFLNERNEVEYLLPQHLYTNSSFKALKFSVCTVMPKGVVCWNSLKKLTLGWVNLSEDVIQKILVGSPVLEILELYYFCGFNRLHVSNANVKKLILRNVWDRDEEEEEHRFDEYHSVLEVSAPHLHSLEILGGLCNKFCRLGDISSLVDANLNFCTDIYSHGPDDDYDRYPNMLKEILQSIVHVKKITLGTKYDGSKRIALSTVGLCGPGWLMCLFLAAFFSSILVFFSHKLTELHNFDEKSYWTSNKKPFKCLMLHLQDVKFIGVGSYGFDFHLSFAQFLLKNARVLQKMVIGPKMKSCNWPEEFVRAARKLLSFSRSSPNAVVLF</sequence>
<keyword evidence="1" id="KW-0812">Transmembrane</keyword>
<dbReference type="PANTHER" id="PTHR31900">
    <property type="entry name" value="F-BOX/RNI SUPERFAMILY PROTEIN-RELATED"/>
    <property type="match status" value="1"/>
</dbReference>
<dbReference type="InterPro" id="IPR006566">
    <property type="entry name" value="FBD"/>
</dbReference>
<dbReference type="InterPro" id="IPR050232">
    <property type="entry name" value="FBL13/AtMIF1-like"/>
</dbReference>
<dbReference type="Gene3D" id="1.20.1280.50">
    <property type="match status" value="1"/>
</dbReference>
<evidence type="ECO:0000313" key="3">
    <source>
        <dbReference type="EMBL" id="KAG5516753.1"/>
    </source>
</evidence>
<keyword evidence="1" id="KW-1133">Transmembrane helix</keyword>
<dbReference type="Pfam" id="PF08387">
    <property type="entry name" value="FBD"/>
    <property type="match status" value="1"/>
</dbReference>
<dbReference type="Pfam" id="PF24758">
    <property type="entry name" value="LRR_At5g56370"/>
    <property type="match status" value="1"/>
</dbReference>
<keyword evidence="1" id="KW-0472">Membrane</keyword>
<dbReference type="Proteomes" id="UP000823749">
    <property type="component" value="Chromosome 13"/>
</dbReference>
<dbReference type="SUPFAM" id="SSF52047">
    <property type="entry name" value="RNI-like"/>
    <property type="match status" value="1"/>
</dbReference>
<proteinExistence type="predicted"/>
<dbReference type="SUPFAM" id="SSF81383">
    <property type="entry name" value="F-box domain"/>
    <property type="match status" value="1"/>
</dbReference>
<keyword evidence="4" id="KW-1185">Reference proteome</keyword>
<evidence type="ECO:0000256" key="1">
    <source>
        <dbReference type="SAM" id="Phobius"/>
    </source>
</evidence>
<dbReference type="AlphaFoldDB" id="A0AAV6HSB2"/>
<protein>
    <recommendedName>
        <fullName evidence="2">F-box domain-containing protein</fullName>
    </recommendedName>
</protein>
<dbReference type="PROSITE" id="PS50181">
    <property type="entry name" value="FBOX"/>
    <property type="match status" value="1"/>
</dbReference>
<dbReference type="PANTHER" id="PTHR31900:SF32">
    <property type="entry name" value="F-BOX_RNI_FBD-LIKE DOMAIN PROTEIN"/>
    <property type="match status" value="1"/>
</dbReference>
<dbReference type="EMBL" id="JACTNZ010000013">
    <property type="protein sequence ID" value="KAG5516753.1"/>
    <property type="molecule type" value="Genomic_DNA"/>
</dbReference>
<dbReference type="InterPro" id="IPR001810">
    <property type="entry name" value="F-box_dom"/>
</dbReference>
<dbReference type="InterPro" id="IPR055411">
    <property type="entry name" value="LRR_FXL15/At3g58940/PEG3-like"/>
</dbReference>
<evidence type="ECO:0000313" key="4">
    <source>
        <dbReference type="Proteomes" id="UP000823749"/>
    </source>
</evidence>
<evidence type="ECO:0000259" key="2">
    <source>
        <dbReference type="PROSITE" id="PS50181"/>
    </source>
</evidence>
<organism evidence="3 4">
    <name type="scientific">Rhododendron griersonianum</name>
    <dbReference type="NCBI Taxonomy" id="479676"/>
    <lineage>
        <taxon>Eukaryota</taxon>
        <taxon>Viridiplantae</taxon>
        <taxon>Streptophyta</taxon>
        <taxon>Embryophyta</taxon>
        <taxon>Tracheophyta</taxon>
        <taxon>Spermatophyta</taxon>
        <taxon>Magnoliopsida</taxon>
        <taxon>eudicotyledons</taxon>
        <taxon>Gunneridae</taxon>
        <taxon>Pentapetalae</taxon>
        <taxon>asterids</taxon>
        <taxon>Ericales</taxon>
        <taxon>Ericaceae</taxon>
        <taxon>Ericoideae</taxon>
        <taxon>Rhodoreae</taxon>
        <taxon>Rhododendron</taxon>
    </lineage>
</organism>
<gene>
    <name evidence="3" type="ORF">RHGRI_037480</name>
</gene>
<accession>A0AAV6HSB2</accession>
<reference evidence="3 4" key="1">
    <citation type="submission" date="2020-08" db="EMBL/GenBank/DDBJ databases">
        <title>Plant Genome Project.</title>
        <authorList>
            <person name="Zhang R.-G."/>
        </authorList>
    </citation>
    <scope>NUCLEOTIDE SEQUENCE [LARGE SCALE GENOMIC DNA]</scope>
    <source>
        <strain evidence="3">WSP0</strain>
        <tissue evidence="3">Leaf</tissue>
    </source>
</reference>
<dbReference type="Pfam" id="PF00646">
    <property type="entry name" value="F-box"/>
    <property type="match status" value="1"/>
</dbReference>
<comment type="caution">
    <text evidence="3">The sequence shown here is derived from an EMBL/GenBank/DDBJ whole genome shotgun (WGS) entry which is preliminary data.</text>
</comment>
<feature type="domain" description="F-box" evidence="2">
    <location>
        <begin position="41"/>
        <end position="89"/>
    </location>
</feature>
<name>A0AAV6HSB2_9ERIC</name>
<dbReference type="InterPro" id="IPR036047">
    <property type="entry name" value="F-box-like_dom_sf"/>
</dbReference>
<feature type="transmembrane region" description="Helical" evidence="1">
    <location>
        <begin position="361"/>
        <end position="379"/>
    </location>
</feature>